<evidence type="ECO:0000256" key="3">
    <source>
        <dbReference type="ARBA" id="ARBA00009490"/>
    </source>
</evidence>
<organism evidence="7 8">
    <name type="scientific">Hasllibacter halocynthiae</name>
    <dbReference type="NCBI Taxonomy" id="595589"/>
    <lineage>
        <taxon>Bacteria</taxon>
        <taxon>Pseudomonadati</taxon>
        <taxon>Pseudomonadota</taxon>
        <taxon>Alphaproteobacteria</taxon>
        <taxon>Rhodobacterales</taxon>
        <taxon>Roseobacteraceae</taxon>
        <taxon>Hasllibacter</taxon>
    </lineage>
</organism>
<dbReference type="SUPFAM" id="SSF51120">
    <property type="entry name" value="beta-Roll"/>
    <property type="match status" value="1"/>
</dbReference>
<dbReference type="GO" id="GO:0008270">
    <property type="term" value="F:zinc ion binding"/>
    <property type="evidence" value="ECO:0007669"/>
    <property type="project" value="InterPro"/>
</dbReference>
<evidence type="ECO:0000313" key="7">
    <source>
        <dbReference type="EMBL" id="PRY95613.1"/>
    </source>
</evidence>
<evidence type="ECO:0000256" key="4">
    <source>
        <dbReference type="ARBA" id="ARBA00022525"/>
    </source>
</evidence>
<dbReference type="OrthoDB" id="733404at2"/>
<name>A0A2T0X9L2_9RHOB</name>
<evidence type="ECO:0000256" key="5">
    <source>
        <dbReference type="ARBA" id="ARBA00022737"/>
    </source>
</evidence>
<dbReference type="RefSeq" id="WP_106159974.1">
    <property type="nucleotide sequence ID" value="NZ_PVTT01000001.1"/>
</dbReference>
<dbReference type="InterPro" id="IPR001343">
    <property type="entry name" value="Hemolysn_Ca-bd"/>
</dbReference>
<comment type="similarity">
    <text evidence="3">Belongs to the peptidase M10B family.</text>
</comment>
<dbReference type="InterPro" id="IPR006026">
    <property type="entry name" value="Peptidase_Metallo"/>
</dbReference>
<feature type="domain" description="Peptidase metallopeptidase" evidence="6">
    <location>
        <begin position="19"/>
        <end position="173"/>
    </location>
</feature>
<dbReference type="GO" id="GO:0008237">
    <property type="term" value="F:metallopeptidase activity"/>
    <property type="evidence" value="ECO:0007669"/>
    <property type="project" value="InterPro"/>
</dbReference>
<comment type="cofactor">
    <cofactor evidence="1">
        <name>Ca(2+)</name>
        <dbReference type="ChEBI" id="CHEBI:29108"/>
    </cofactor>
</comment>
<dbReference type="SUPFAM" id="SSF55486">
    <property type="entry name" value="Metalloproteases ('zincins'), catalytic domain"/>
    <property type="match status" value="1"/>
</dbReference>
<dbReference type="AlphaFoldDB" id="A0A2T0X9L2"/>
<dbReference type="EMBL" id="PVTT01000001">
    <property type="protein sequence ID" value="PRY95613.1"/>
    <property type="molecule type" value="Genomic_DNA"/>
</dbReference>
<protein>
    <submittedName>
        <fullName evidence="7">Putative secreted protein (Type I secretion substrate)</fullName>
    </submittedName>
</protein>
<dbReference type="CDD" id="cd04277">
    <property type="entry name" value="ZnMc_serralysin_like"/>
    <property type="match status" value="1"/>
</dbReference>
<dbReference type="Gene3D" id="2.150.10.10">
    <property type="entry name" value="Serralysin-like metalloprotease, C-terminal"/>
    <property type="match status" value="1"/>
</dbReference>
<dbReference type="Pfam" id="PF08548">
    <property type="entry name" value="Peptidase_M10_C"/>
    <property type="match status" value="1"/>
</dbReference>
<dbReference type="SMART" id="SM00235">
    <property type="entry name" value="ZnMc"/>
    <property type="match status" value="1"/>
</dbReference>
<accession>A0A2T0X9L2</accession>
<evidence type="ECO:0000256" key="2">
    <source>
        <dbReference type="ARBA" id="ARBA00004613"/>
    </source>
</evidence>
<comment type="subcellular location">
    <subcellularLocation>
        <location evidence="2">Secreted</location>
    </subcellularLocation>
</comment>
<dbReference type="Pfam" id="PF00353">
    <property type="entry name" value="HemolysinCabind"/>
    <property type="match status" value="1"/>
</dbReference>
<dbReference type="Proteomes" id="UP000238801">
    <property type="component" value="Unassembled WGS sequence"/>
</dbReference>
<dbReference type="InterPro" id="IPR034033">
    <property type="entry name" value="Serralysin-like"/>
</dbReference>
<dbReference type="GO" id="GO:0006508">
    <property type="term" value="P:proteolysis"/>
    <property type="evidence" value="ECO:0007669"/>
    <property type="project" value="InterPro"/>
</dbReference>
<evidence type="ECO:0000259" key="6">
    <source>
        <dbReference type="SMART" id="SM00235"/>
    </source>
</evidence>
<keyword evidence="4" id="KW-0964">Secreted</keyword>
<gene>
    <name evidence="7" type="ORF">BCF33_1235</name>
</gene>
<reference evidence="7 8" key="1">
    <citation type="submission" date="2018-03" db="EMBL/GenBank/DDBJ databases">
        <title>Genomic Encyclopedia of Archaeal and Bacterial Type Strains, Phase II (KMG-II): from individual species to whole genera.</title>
        <authorList>
            <person name="Goeker M."/>
        </authorList>
    </citation>
    <scope>NUCLEOTIDE SEQUENCE [LARGE SCALE GENOMIC DNA]</scope>
    <source>
        <strain evidence="7 8">DSM 29318</strain>
    </source>
</reference>
<keyword evidence="8" id="KW-1185">Reference proteome</keyword>
<dbReference type="InterPro" id="IPR013858">
    <property type="entry name" value="Peptidase_M10B_C"/>
</dbReference>
<proteinExistence type="inferred from homology"/>
<evidence type="ECO:0000313" key="8">
    <source>
        <dbReference type="Proteomes" id="UP000238801"/>
    </source>
</evidence>
<dbReference type="GO" id="GO:0005509">
    <property type="term" value="F:calcium ion binding"/>
    <property type="evidence" value="ECO:0007669"/>
    <property type="project" value="InterPro"/>
</dbReference>
<dbReference type="InterPro" id="IPR024079">
    <property type="entry name" value="MetalloPept_cat_dom_sf"/>
</dbReference>
<sequence>MPSPEAFTDQQIADALTQRGLHWARDALTYSYGDVSTRGNALDATHRAWIEQAVAQVGALIDVDFRLVGTGGDISFNASAGKGTYASTSYYVSSGRIASSDIHFDQNWSSNASKNLDYGSYGVTTILHEFLHALGLGHPGRYDASDGGGITYADDAEFRQDTHRYTVMSYFRAGSDDSGTEHWFREADGRWSYQYPQTPMVYDILALTAGNFDGRFGGYAANAATRAEDTTYGYGATPGIDAVFDFQVNEGPVLTIYDAGGTDTFDLSGEAVREGAHIDLRPGAYSSTHGMTNNIGIAFGTSIENANGTRFADAIIGNDADNTIAGGGGDDILEGGEGADTFVLADGDGHDTITDFVIGTDRIDLSALPASKIRATTVSQADGDVVIHVDGATSIRLSNPQGSGGDNLLATLSSQLSNHAPELSVRDVTLAPGERLGLEAFATFSDADGDVPTHYRIYDPSGGHNWLVEGVARDASGGASVFPPALLGLQGDAHAGTQTLWMRAYDGQDWSAWSAFDLTTQRAANHVPELSVRDVTLAPGERLGLEAFATFSDADGDVPTHYRIYDPSGGHNWLVEGVARDASGGASVFPPALLGLQGDAHAGTQTLWMRAYDGQDWSAWSAFDLTTQRAAKPATMAVEDLDLAAGSWVRLDTVATYSHRDDAPFLLCQIEDREGPPNFYVVEEEGARYVDAATPFEFDATMLADIYFKADANAGDSSDLRIRAYDGHEWTDWDAWTVTAV</sequence>
<evidence type="ECO:0000256" key="1">
    <source>
        <dbReference type="ARBA" id="ARBA00001913"/>
    </source>
</evidence>
<comment type="caution">
    <text evidence="7">The sequence shown here is derived from an EMBL/GenBank/DDBJ whole genome shotgun (WGS) entry which is preliminary data.</text>
</comment>
<dbReference type="Gene3D" id="3.40.390.10">
    <property type="entry name" value="Collagenase (Catalytic Domain)"/>
    <property type="match status" value="1"/>
</dbReference>
<dbReference type="GO" id="GO:0005615">
    <property type="term" value="C:extracellular space"/>
    <property type="evidence" value="ECO:0007669"/>
    <property type="project" value="InterPro"/>
</dbReference>
<dbReference type="InterPro" id="IPR011049">
    <property type="entry name" value="Serralysin-like_metalloprot_C"/>
</dbReference>
<keyword evidence="5" id="KW-0677">Repeat</keyword>